<reference evidence="3" key="1">
    <citation type="submission" date="2017-09" db="EMBL/GenBank/DDBJ databases">
        <title>Depth-based differentiation of microbial function through sediment-hosted aquifers and enrichment of novel symbionts in the deep terrestrial subsurface.</title>
        <authorList>
            <person name="Probst A.J."/>
            <person name="Ladd B."/>
            <person name="Jarett J.K."/>
            <person name="Geller-Mcgrath D.E."/>
            <person name="Sieber C.M.K."/>
            <person name="Emerson J.B."/>
            <person name="Anantharaman K."/>
            <person name="Thomas B.C."/>
            <person name="Malmstrom R."/>
            <person name="Stieglmeier M."/>
            <person name="Klingl A."/>
            <person name="Woyke T."/>
            <person name="Ryan C.M."/>
            <person name="Banfield J.F."/>
        </authorList>
    </citation>
    <scope>NUCLEOTIDE SEQUENCE [LARGE SCALE GENOMIC DNA]</scope>
</reference>
<proteinExistence type="predicted"/>
<dbReference type="AlphaFoldDB" id="A0A2H0UTB9"/>
<dbReference type="SUPFAM" id="SSF159941">
    <property type="entry name" value="MM3350-like"/>
    <property type="match status" value="1"/>
</dbReference>
<feature type="region of interest" description="Disordered" evidence="1">
    <location>
        <begin position="195"/>
        <end position="224"/>
    </location>
</feature>
<evidence type="ECO:0000313" key="2">
    <source>
        <dbReference type="EMBL" id="PIR89806.1"/>
    </source>
</evidence>
<evidence type="ECO:0000256" key="1">
    <source>
        <dbReference type="SAM" id="MobiDB-lite"/>
    </source>
</evidence>
<protein>
    <submittedName>
        <fullName evidence="2">Uncharacterized protein</fullName>
    </submittedName>
</protein>
<comment type="caution">
    <text evidence="2">The sequence shown here is derived from an EMBL/GenBank/DDBJ whole genome shotgun (WGS) entry which is preliminary data.</text>
</comment>
<dbReference type="InterPro" id="IPR024047">
    <property type="entry name" value="MM3350-like_sf"/>
</dbReference>
<sequence>MKTQTNSRKYEGQCKFCQGDFTKKDIASHLAVCPKRKGSAKVKNLRLRISDPYQKNFWLIIEVNEQAKLKDLDNLIRDVWVECCGHLSSFGGYGGEVGKGRCIIETLKPAEALNYTYDFGSSTELVVEALEYSNCQLSGKGKVELVARNYLPLSNCLKCGEQATFVCAACSEEEEKSVLVCEKCAEKYHNEENEEEDHYGLPLANSPRSGVCGYEPPEPLDKLF</sequence>
<dbReference type="EMBL" id="PFAX01000043">
    <property type="protein sequence ID" value="PIR89806.1"/>
    <property type="molecule type" value="Genomic_DNA"/>
</dbReference>
<organism evidence="2 3">
    <name type="scientific">bacterium (Candidatus Gribaldobacteria) CG10_big_fil_rev_8_21_14_0_10_37_21</name>
    <dbReference type="NCBI Taxonomy" id="2014275"/>
    <lineage>
        <taxon>Bacteria</taxon>
        <taxon>Candidatus Gribaldobacteria</taxon>
    </lineage>
</organism>
<dbReference type="Proteomes" id="UP000230132">
    <property type="component" value="Unassembled WGS sequence"/>
</dbReference>
<name>A0A2H0UTB9_9BACT</name>
<evidence type="ECO:0000313" key="3">
    <source>
        <dbReference type="Proteomes" id="UP000230132"/>
    </source>
</evidence>
<gene>
    <name evidence="2" type="ORF">COU05_03995</name>
</gene>
<accession>A0A2H0UTB9</accession>